<evidence type="ECO:0000313" key="3">
    <source>
        <dbReference type="Proteomes" id="UP001281003"/>
    </source>
</evidence>
<keyword evidence="3" id="KW-1185">Reference proteome</keyword>
<feature type="transmembrane region" description="Helical" evidence="1">
    <location>
        <begin position="50"/>
        <end position="76"/>
    </location>
</feature>
<sequence>MDPDFILCWRDADDGNNTRVYYNITSDQWNCAEHYGTCESCPRLQGDPDIAGVGVITAFMVSVSVTALLAIVFPILSPALPRPSTTHRSDNDVWLENILSRPIIRRLGKRRAKRWAMICYNLVFNLGDQQLTTAIALLVATLKKVHIDQTLSIYHLKLVTNLVRVGASAFAYVVICWRIKHDAKPDPHKGPPRLDLSMGLRIFLMLTLAVLLLYTGQIAAKADGVDLNCPASCAQRLPFDGGAAKDWRVKHSSLFATTDIQDEKSMGFGQIVALFLLLQPIIQVIDSISGMLPS</sequence>
<dbReference type="Proteomes" id="UP001281003">
    <property type="component" value="Unassembled WGS sequence"/>
</dbReference>
<accession>A0AAE0UA84</accession>
<proteinExistence type="predicted"/>
<evidence type="ECO:0000313" key="2">
    <source>
        <dbReference type="EMBL" id="KAK3396562.1"/>
    </source>
</evidence>
<name>A0AAE0UA84_SORBR</name>
<reference evidence="2" key="1">
    <citation type="journal article" date="2023" name="Mol. Phylogenet. Evol.">
        <title>Genome-scale phylogeny and comparative genomics of the fungal order Sordariales.</title>
        <authorList>
            <person name="Hensen N."/>
            <person name="Bonometti L."/>
            <person name="Westerberg I."/>
            <person name="Brannstrom I.O."/>
            <person name="Guillou S."/>
            <person name="Cros-Aarteil S."/>
            <person name="Calhoun S."/>
            <person name="Haridas S."/>
            <person name="Kuo A."/>
            <person name="Mondo S."/>
            <person name="Pangilinan J."/>
            <person name="Riley R."/>
            <person name="LaButti K."/>
            <person name="Andreopoulos B."/>
            <person name="Lipzen A."/>
            <person name="Chen C."/>
            <person name="Yan M."/>
            <person name="Daum C."/>
            <person name="Ng V."/>
            <person name="Clum A."/>
            <person name="Steindorff A."/>
            <person name="Ohm R.A."/>
            <person name="Martin F."/>
            <person name="Silar P."/>
            <person name="Natvig D.O."/>
            <person name="Lalanne C."/>
            <person name="Gautier V."/>
            <person name="Ament-Velasquez S.L."/>
            <person name="Kruys A."/>
            <person name="Hutchinson M.I."/>
            <person name="Powell A.J."/>
            <person name="Barry K."/>
            <person name="Miller A.N."/>
            <person name="Grigoriev I.V."/>
            <person name="Debuchy R."/>
            <person name="Gladieux P."/>
            <person name="Hiltunen Thoren M."/>
            <person name="Johannesson H."/>
        </authorList>
    </citation>
    <scope>NUCLEOTIDE SEQUENCE</scope>
    <source>
        <strain evidence="2">FGSC 1904</strain>
    </source>
</reference>
<dbReference type="PANTHER" id="PTHR37577:SF1">
    <property type="entry name" value="INTEGRAL MEMBRANE PROTEIN"/>
    <property type="match status" value="1"/>
</dbReference>
<reference evidence="2" key="2">
    <citation type="submission" date="2023-07" db="EMBL/GenBank/DDBJ databases">
        <authorList>
            <consortium name="Lawrence Berkeley National Laboratory"/>
            <person name="Haridas S."/>
            <person name="Hensen N."/>
            <person name="Bonometti L."/>
            <person name="Westerberg I."/>
            <person name="Brannstrom I.O."/>
            <person name="Guillou S."/>
            <person name="Cros-Aarteil S."/>
            <person name="Calhoun S."/>
            <person name="Kuo A."/>
            <person name="Mondo S."/>
            <person name="Pangilinan J."/>
            <person name="Riley R."/>
            <person name="LaButti K."/>
            <person name="Andreopoulos B."/>
            <person name="Lipzen A."/>
            <person name="Chen C."/>
            <person name="Yanf M."/>
            <person name="Daum C."/>
            <person name="Ng V."/>
            <person name="Clum A."/>
            <person name="Steindorff A."/>
            <person name="Ohm R."/>
            <person name="Martin F."/>
            <person name="Silar P."/>
            <person name="Natvig D."/>
            <person name="Lalanne C."/>
            <person name="Gautier V."/>
            <person name="Ament-velasquez S.L."/>
            <person name="Kruys A."/>
            <person name="Hutchinson M.I."/>
            <person name="Powell A.J."/>
            <person name="Barry K."/>
            <person name="Miller A.N."/>
            <person name="Grigoriev I.V."/>
            <person name="Debuchy R."/>
            <person name="Gladieux P."/>
            <person name="Thoren M.H."/>
            <person name="Johannesson H."/>
        </authorList>
    </citation>
    <scope>NUCLEOTIDE SEQUENCE</scope>
    <source>
        <strain evidence="2">FGSC 1904</strain>
    </source>
</reference>
<dbReference type="AlphaFoldDB" id="A0AAE0UA84"/>
<protein>
    <submittedName>
        <fullName evidence="2">Uncharacterized protein</fullName>
    </submittedName>
</protein>
<dbReference type="EMBL" id="JAUTDP010000009">
    <property type="protein sequence ID" value="KAK3396562.1"/>
    <property type="molecule type" value="Genomic_DNA"/>
</dbReference>
<dbReference type="PANTHER" id="PTHR37577">
    <property type="entry name" value="INTEGRAL MEMBRANE PROTEIN"/>
    <property type="match status" value="1"/>
</dbReference>
<comment type="caution">
    <text evidence="2">The sequence shown here is derived from an EMBL/GenBank/DDBJ whole genome shotgun (WGS) entry which is preliminary data.</text>
</comment>
<keyword evidence="1" id="KW-0472">Membrane</keyword>
<feature type="transmembrane region" description="Helical" evidence="1">
    <location>
        <begin position="200"/>
        <end position="220"/>
    </location>
</feature>
<evidence type="ECO:0000256" key="1">
    <source>
        <dbReference type="SAM" id="Phobius"/>
    </source>
</evidence>
<gene>
    <name evidence="2" type="ORF">B0T20DRAFT_442588</name>
</gene>
<dbReference type="InterPro" id="IPR053018">
    <property type="entry name" value="Elsinochrome_Biosynth-Asso"/>
</dbReference>
<organism evidence="2 3">
    <name type="scientific">Sordaria brevicollis</name>
    <dbReference type="NCBI Taxonomy" id="83679"/>
    <lineage>
        <taxon>Eukaryota</taxon>
        <taxon>Fungi</taxon>
        <taxon>Dikarya</taxon>
        <taxon>Ascomycota</taxon>
        <taxon>Pezizomycotina</taxon>
        <taxon>Sordariomycetes</taxon>
        <taxon>Sordariomycetidae</taxon>
        <taxon>Sordariales</taxon>
        <taxon>Sordariaceae</taxon>
        <taxon>Sordaria</taxon>
    </lineage>
</organism>
<feature type="transmembrane region" description="Helical" evidence="1">
    <location>
        <begin position="115"/>
        <end position="142"/>
    </location>
</feature>
<keyword evidence="1" id="KW-1133">Transmembrane helix</keyword>
<keyword evidence="1" id="KW-0812">Transmembrane</keyword>
<feature type="transmembrane region" description="Helical" evidence="1">
    <location>
        <begin position="162"/>
        <end position="179"/>
    </location>
</feature>